<protein>
    <submittedName>
        <fullName>DNA topoisomerase I</fullName>
    </submittedName>
</protein>
<organism>
    <name type="scientific">Micrococcus luteus</name>
    <name type="common">Micrococcus lysodeikticus</name>
    <dbReference type="NCBI Taxonomy" id="1270"/>
    <lineage>
        <taxon>Bacteria</taxon>
        <taxon>Bacillati</taxon>
        <taxon>Actinomycetota</taxon>
        <taxon>Actinomycetes</taxon>
        <taxon>Micrococcales</taxon>
        <taxon>Micrococcaceae</taxon>
        <taxon>Micrococcus</taxon>
    </lineage>
</organism>
<keyword id="KW-0903">Direct protein sequencing</keyword>
<sequence length="15" mass="1602">DAVPAQTPVYAKVNE</sequence>
<proteinExistence type="evidence at protein level"/>
<name>Q9R5A0_MICLU</name>
<accession>Q9R5A0</accession>
<reference key="1">
    <citation type="journal article" date="1993" name="Biochem. Biophys. Res. Commun.">
        <title>Structural similarities between M. luteus and E. coli DNA topoisomerase I.</title>
        <authorList>
            <person name="Anderluzzi D."/>
            <person name="Pedrini A.M."/>
        </authorList>
    </citation>
    <scope>PROTEIN SEQUENCE</scope>
</reference>